<accession>A0A9Q1FKT8</accession>
<protein>
    <recommendedName>
        <fullName evidence="2">DUF4550 domain-containing protein</fullName>
    </recommendedName>
</protein>
<feature type="region of interest" description="Disordered" evidence="1">
    <location>
        <begin position="191"/>
        <end position="223"/>
    </location>
</feature>
<feature type="compositionally biased region" description="Basic and acidic residues" evidence="1">
    <location>
        <begin position="571"/>
        <end position="581"/>
    </location>
</feature>
<keyword evidence="4" id="KW-1185">Reference proteome</keyword>
<dbReference type="OrthoDB" id="188352at2759"/>
<sequence>MCTEGKGSRKLLRDAIRNDLSYQMESTDTEMPPGTEENDDDCYQISCPSMKNNGLDGCGGREESDLMALKRGEEDPGNNTEHSKKKEKKSLSMGVIEAPKSQGYYHIEYNLLPDDPEPTKVDLVLFGLAAKVYMENDTKVVKLWREGEKMWIAWAQSVKVNVTRDLLLKLASHKVTFRVWDTKDRVSVKAKSDRPKAFRLPRGKRQEDPDHSGGPPDCEAAKSGGIKVMVQKLRTLCQKETENATTSSKMHRASTSADVENFSELKCVTVKPKPATLEVMANEKASSSTVINMDCPAASAVELERSNRSLIREDERDAPLPDWKGLKLKAIQELLKVPTGLKPMQKTYDLVQSTKALRPSSGTAICPKKPSYIKDKPQVLPKRKPVNKTTQESMVFSENIKKNGIALVELSFLHLLAGDKTVTDWLVPYCHGACEGICNISIDKQLISEALRVELNPLVIRILSASSLPSAPVPYNVLKEKCLPVYCQYKFHTMNVHRTGGQEHGAHVYFRDVNVILTGLLSPGELRECLGGPPLMIEVHDRHRKNTDDPSGGPALSGVEPGIDQLRSGRTNRDLLREKSNPRNPCGIAKLDLSDLLHGQKCMKLSVPINGSAPLISAGEESDGQDVDGPTEPPMPMGFYHYFNSVLKVWVDIAFPLTQLSSNADGHSPDCPFGRIIYKFTCRNSTALTRLRSEILRINAAAFQLDSYAEERVKTTLSCYEMGTKDQENKDLDVVTGFHVLDGHKHLFILEGLRDKAIKRLWETIPIRLCDSEEERVEVLYNSALSFSNRLYGTLDLSLGPVHLHKQLEIIMRQPEVYLRDTVPPACLHALSRLSLLLHVKKLRNVVQSDLFPSAEMILSLNRELGLIPGRGKGRASQVEGNNKAEAETKTKRLMPLDNYNIEYMEWKQQIANQQLHGKIKDFIQVNIEEVHQASLSIKQRLNPAVLVSLPTPNMETHSCSAQISACTEQVQELPGKETAKERTWRLCCSQESKQVLVDAAEVEADLKASEARSRAAWHTHDGFRFPGFKSSVQSNEHPLQPIEARVEELRKPWRENVLHGNTLRPTLMRDTWPWINRLQDFELYRNSPQFFGAVPPVTIHLAGESLRQEQLQYYRNVHEGSPGNKPVPEFKCHVGVAEGSLGKLEDLLKDKPMKYSLRKPGMVLKPIPMVSVVQLPDEAEREVSPAFAPGTLKHHSLSWDSNAIPRHDSHYNKFHYPGYWRPHSFHYKRAAVPLTEEERSAYPFQRPDSPPETPACGAHGPVGNIVETRTYSRIYLHVV</sequence>
<evidence type="ECO:0000313" key="3">
    <source>
        <dbReference type="EMBL" id="KAJ8360848.1"/>
    </source>
</evidence>
<evidence type="ECO:0000256" key="1">
    <source>
        <dbReference type="SAM" id="MobiDB-lite"/>
    </source>
</evidence>
<organism evidence="3 4">
    <name type="scientific">Synaphobranchus kaupii</name>
    <name type="common">Kaup's arrowtooth eel</name>
    <dbReference type="NCBI Taxonomy" id="118154"/>
    <lineage>
        <taxon>Eukaryota</taxon>
        <taxon>Metazoa</taxon>
        <taxon>Chordata</taxon>
        <taxon>Craniata</taxon>
        <taxon>Vertebrata</taxon>
        <taxon>Euteleostomi</taxon>
        <taxon>Actinopterygii</taxon>
        <taxon>Neopterygii</taxon>
        <taxon>Teleostei</taxon>
        <taxon>Anguilliformes</taxon>
        <taxon>Synaphobranchidae</taxon>
        <taxon>Synaphobranchus</taxon>
    </lineage>
</organism>
<dbReference type="EMBL" id="JAINUF010000005">
    <property type="protein sequence ID" value="KAJ8360848.1"/>
    <property type="molecule type" value="Genomic_DNA"/>
</dbReference>
<dbReference type="InterPro" id="IPR027876">
    <property type="entry name" value="DUF4550"/>
</dbReference>
<feature type="domain" description="DUF4550" evidence="2">
    <location>
        <begin position="104"/>
        <end position="197"/>
    </location>
</feature>
<feature type="region of interest" description="Disordered" evidence="1">
    <location>
        <begin position="1241"/>
        <end position="1261"/>
    </location>
</feature>
<dbReference type="PANTHER" id="PTHR33667:SF7">
    <property type="entry name" value="RIKEN CDNA 1810020O05 GENE"/>
    <property type="match status" value="1"/>
</dbReference>
<feature type="region of interest" description="Disordered" evidence="1">
    <location>
        <begin position="1"/>
        <end position="43"/>
    </location>
</feature>
<gene>
    <name evidence="3" type="ORF">SKAU_G00173730</name>
</gene>
<dbReference type="Proteomes" id="UP001152622">
    <property type="component" value="Chromosome 5"/>
</dbReference>
<dbReference type="AlphaFoldDB" id="A0A9Q1FKT8"/>
<dbReference type="PANTHER" id="PTHR33667">
    <property type="entry name" value="SI:DKEY-57N24.6"/>
    <property type="match status" value="1"/>
</dbReference>
<comment type="caution">
    <text evidence="3">The sequence shown here is derived from an EMBL/GenBank/DDBJ whole genome shotgun (WGS) entry which is preliminary data.</text>
</comment>
<evidence type="ECO:0000313" key="4">
    <source>
        <dbReference type="Proteomes" id="UP001152622"/>
    </source>
</evidence>
<evidence type="ECO:0000259" key="2">
    <source>
        <dbReference type="Pfam" id="PF15084"/>
    </source>
</evidence>
<reference evidence="3" key="1">
    <citation type="journal article" date="2023" name="Science">
        <title>Genome structures resolve the early diversification of teleost fishes.</title>
        <authorList>
            <person name="Parey E."/>
            <person name="Louis A."/>
            <person name="Montfort J."/>
            <person name="Bouchez O."/>
            <person name="Roques C."/>
            <person name="Iampietro C."/>
            <person name="Lluch J."/>
            <person name="Castinel A."/>
            <person name="Donnadieu C."/>
            <person name="Desvignes T."/>
            <person name="Floi Bucao C."/>
            <person name="Jouanno E."/>
            <person name="Wen M."/>
            <person name="Mejri S."/>
            <person name="Dirks R."/>
            <person name="Jansen H."/>
            <person name="Henkel C."/>
            <person name="Chen W.J."/>
            <person name="Zahm M."/>
            <person name="Cabau C."/>
            <person name="Klopp C."/>
            <person name="Thompson A.W."/>
            <person name="Robinson-Rechavi M."/>
            <person name="Braasch I."/>
            <person name="Lecointre G."/>
            <person name="Bobe J."/>
            <person name="Postlethwait J.H."/>
            <person name="Berthelot C."/>
            <person name="Roest Crollius H."/>
            <person name="Guiguen Y."/>
        </authorList>
    </citation>
    <scope>NUCLEOTIDE SEQUENCE</scope>
    <source>
        <strain evidence="3">WJC10195</strain>
    </source>
</reference>
<feature type="region of interest" description="Disordered" evidence="1">
    <location>
        <begin position="71"/>
        <end position="91"/>
    </location>
</feature>
<name>A0A9Q1FKT8_SYNKA</name>
<dbReference type="Pfam" id="PF15084">
    <property type="entry name" value="DUF4550"/>
    <property type="match status" value="1"/>
</dbReference>
<proteinExistence type="predicted"/>
<feature type="region of interest" description="Disordered" evidence="1">
    <location>
        <begin position="543"/>
        <end position="581"/>
    </location>
</feature>